<dbReference type="SUPFAM" id="SSF57716">
    <property type="entry name" value="Glucocorticoid receptor-like (DNA-binding domain)"/>
    <property type="match status" value="1"/>
</dbReference>
<feature type="region of interest" description="Disordered" evidence="3">
    <location>
        <begin position="59"/>
        <end position="95"/>
    </location>
</feature>
<feature type="domain" description="GATA-type" evidence="4">
    <location>
        <begin position="498"/>
        <end position="537"/>
    </location>
</feature>
<dbReference type="InterPro" id="IPR013088">
    <property type="entry name" value="Znf_NHR/GATA"/>
</dbReference>
<dbReference type="PANTHER" id="PTHR47341">
    <property type="entry name" value="GATA-TYPE ZINC FINGER PROTEIN 1"/>
    <property type="match status" value="1"/>
</dbReference>
<dbReference type="GO" id="GO:0008270">
    <property type="term" value="F:zinc ion binding"/>
    <property type="evidence" value="ECO:0007669"/>
    <property type="project" value="UniProtKB-KW"/>
</dbReference>
<protein>
    <recommendedName>
        <fullName evidence="4">GATA-type domain-containing protein</fullName>
    </recommendedName>
</protein>
<dbReference type="InterPro" id="IPR053116">
    <property type="entry name" value="GATA-type_Znf_Regulator"/>
</dbReference>
<dbReference type="InterPro" id="IPR000679">
    <property type="entry name" value="Znf_GATA"/>
</dbReference>
<feature type="compositionally biased region" description="Polar residues" evidence="3">
    <location>
        <begin position="65"/>
        <end position="76"/>
    </location>
</feature>
<keyword evidence="2" id="KW-0863">Zinc-finger</keyword>
<dbReference type="GO" id="GO:0007283">
    <property type="term" value="P:spermatogenesis"/>
    <property type="evidence" value="ECO:0007669"/>
    <property type="project" value="TreeGrafter"/>
</dbReference>
<comment type="caution">
    <text evidence="5">The sequence shown here is derived from an EMBL/GenBank/DDBJ whole genome shotgun (WGS) entry which is preliminary data.</text>
</comment>
<dbReference type="EMBL" id="JAINUG010000042">
    <property type="protein sequence ID" value="KAJ8406850.1"/>
    <property type="molecule type" value="Genomic_DNA"/>
</dbReference>
<proteinExistence type="predicted"/>
<gene>
    <name evidence="5" type="ORF">AAFF_G00297660</name>
</gene>
<dbReference type="GO" id="GO:0006357">
    <property type="term" value="P:regulation of transcription by RNA polymerase II"/>
    <property type="evidence" value="ECO:0007669"/>
    <property type="project" value="TreeGrafter"/>
</dbReference>
<sequence length="575" mass="61697">MSTGSGIPTALRQSNKEVLDIQNSQVPPSTILYLLQEAVKLAPPAKQDGLHSRAMGGVWSREHQQGPSPASASTGYCRNHGEREPQPNYTGSLSLLSAGPGSSPWEVMSLINLQCERLLHPGNGEEEEAAVPVPACKGTASSIGEFKSIGHSRMLSGFKECDASPAVPQHSEEAVGVAEALGACSRGEQVGFAGECGRNSDEIESLQCNKYMVEGSPVQLQIAAMADGGCRAIHAHGEANQAIGWIQVAGTQSGDTCCLTNCSISKETENRLLSGEIPTVLSPAGKEQGLYGKHGAPQSEPNLNLLASLVHQDIQQLGSSFSVNTGLCTFVPGASLISDCGVNMDCNSNVIPSCDSSKHLQSQALPNHSSGKSENLKPAPEEAVLALHSEPQGSSGDQRVKLKAARPLSDLRGRARKPRKQSHPTRSADLCDPSFKGVTFRMHTELNERRDQCRLLITSNYSAEFLKSSRRLRAGRPRSVVSFLKTSSSEEESDSSGFAKNKMCASCNTKKTPLWRVAEDGTPLCNACGIRYKKYGVRCLQCWHIPRKEGNSNSKCYRCGDVLRLAASQRKLTGW</sequence>
<dbReference type="PANTHER" id="PTHR47341:SF1">
    <property type="entry name" value="GATA-TYPE ZINC FINGER PROTEIN 1"/>
    <property type="match status" value="1"/>
</dbReference>
<name>A0AAD7SQC8_9TELE</name>
<dbReference type="AlphaFoldDB" id="A0AAD7SQC8"/>
<keyword evidence="6" id="KW-1185">Reference proteome</keyword>
<dbReference type="CDD" id="cd00202">
    <property type="entry name" value="ZnF_GATA"/>
    <property type="match status" value="1"/>
</dbReference>
<keyword evidence="2" id="KW-0862">Zinc</keyword>
<dbReference type="GO" id="GO:0043565">
    <property type="term" value="F:sequence-specific DNA binding"/>
    <property type="evidence" value="ECO:0007669"/>
    <property type="project" value="InterPro"/>
</dbReference>
<feature type="compositionally biased region" description="Basic residues" evidence="3">
    <location>
        <begin position="414"/>
        <end position="423"/>
    </location>
</feature>
<organism evidence="5 6">
    <name type="scientific">Aldrovandia affinis</name>
    <dbReference type="NCBI Taxonomy" id="143900"/>
    <lineage>
        <taxon>Eukaryota</taxon>
        <taxon>Metazoa</taxon>
        <taxon>Chordata</taxon>
        <taxon>Craniata</taxon>
        <taxon>Vertebrata</taxon>
        <taxon>Euteleostomi</taxon>
        <taxon>Actinopterygii</taxon>
        <taxon>Neopterygii</taxon>
        <taxon>Teleostei</taxon>
        <taxon>Notacanthiformes</taxon>
        <taxon>Halosauridae</taxon>
        <taxon>Aldrovandia</taxon>
    </lineage>
</organism>
<evidence type="ECO:0000313" key="5">
    <source>
        <dbReference type="EMBL" id="KAJ8406850.1"/>
    </source>
</evidence>
<dbReference type="GO" id="GO:0005634">
    <property type="term" value="C:nucleus"/>
    <property type="evidence" value="ECO:0007669"/>
    <property type="project" value="TreeGrafter"/>
</dbReference>
<accession>A0AAD7SQC8</accession>
<feature type="region of interest" description="Disordered" evidence="3">
    <location>
        <begin position="360"/>
        <end position="379"/>
    </location>
</feature>
<evidence type="ECO:0000259" key="4">
    <source>
        <dbReference type="PROSITE" id="PS50114"/>
    </source>
</evidence>
<dbReference type="PROSITE" id="PS50114">
    <property type="entry name" value="GATA_ZN_FINGER_2"/>
    <property type="match status" value="1"/>
</dbReference>
<evidence type="ECO:0000256" key="2">
    <source>
        <dbReference type="PROSITE-ProRule" id="PRU00094"/>
    </source>
</evidence>
<keyword evidence="2" id="KW-0479">Metal-binding</keyword>
<dbReference type="GO" id="GO:0048599">
    <property type="term" value="P:oocyte development"/>
    <property type="evidence" value="ECO:0007669"/>
    <property type="project" value="TreeGrafter"/>
</dbReference>
<evidence type="ECO:0000313" key="6">
    <source>
        <dbReference type="Proteomes" id="UP001221898"/>
    </source>
</evidence>
<dbReference type="SMART" id="SM00401">
    <property type="entry name" value="ZnF_GATA"/>
    <property type="match status" value="1"/>
</dbReference>
<feature type="region of interest" description="Disordered" evidence="3">
    <location>
        <begin position="389"/>
        <end position="428"/>
    </location>
</feature>
<reference evidence="5" key="1">
    <citation type="journal article" date="2023" name="Science">
        <title>Genome structures resolve the early diversification of teleost fishes.</title>
        <authorList>
            <person name="Parey E."/>
            <person name="Louis A."/>
            <person name="Montfort J."/>
            <person name="Bouchez O."/>
            <person name="Roques C."/>
            <person name="Iampietro C."/>
            <person name="Lluch J."/>
            <person name="Castinel A."/>
            <person name="Donnadieu C."/>
            <person name="Desvignes T."/>
            <person name="Floi Bucao C."/>
            <person name="Jouanno E."/>
            <person name="Wen M."/>
            <person name="Mejri S."/>
            <person name="Dirks R."/>
            <person name="Jansen H."/>
            <person name="Henkel C."/>
            <person name="Chen W.J."/>
            <person name="Zahm M."/>
            <person name="Cabau C."/>
            <person name="Klopp C."/>
            <person name="Thompson A.W."/>
            <person name="Robinson-Rechavi M."/>
            <person name="Braasch I."/>
            <person name="Lecointre G."/>
            <person name="Bobe J."/>
            <person name="Postlethwait J.H."/>
            <person name="Berthelot C."/>
            <person name="Roest Crollius H."/>
            <person name="Guiguen Y."/>
        </authorList>
    </citation>
    <scope>NUCLEOTIDE SEQUENCE</scope>
    <source>
        <strain evidence="5">NC1722</strain>
    </source>
</reference>
<feature type="compositionally biased region" description="Polar residues" evidence="3">
    <location>
        <begin position="360"/>
        <end position="373"/>
    </location>
</feature>
<keyword evidence="1" id="KW-0539">Nucleus</keyword>
<dbReference type="Gene3D" id="3.30.50.10">
    <property type="entry name" value="Erythroid Transcription Factor GATA-1, subunit A"/>
    <property type="match status" value="1"/>
</dbReference>
<dbReference type="Pfam" id="PF00320">
    <property type="entry name" value="GATA"/>
    <property type="match status" value="1"/>
</dbReference>
<evidence type="ECO:0000256" key="1">
    <source>
        <dbReference type="ARBA" id="ARBA00023242"/>
    </source>
</evidence>
<dbReference type="Proteomes" id="UP001221898">
    <property type="component" value="Unassembled WGS sequence"/>
</dbReference>
<evidence type="ECO:0000256" key="3">
    <source>
        <dbReference type="SAM" id="MobiDB-lite"/>
    </source>
</evidence>